<comment type="caution">
    <text evidence="4">The sequence shown here is derived from an EMBL/GenBank/DDBJ whole genome shotgun (WGS) entry which is preliminary data.</text>
</comment>
<dbReference type="InterPro" id="IPR024078">
    <property type="entry name" value="LmbE-like_dom_sf"/>
</dbReference>
<dbReference type="Gene3D" id="3.40.50.10320">
    <property type="entry name" value="LmbE-like"/>
    <property type="match status" value="1"/>
</dbReference>
<evidence type="ECO:0000256" key="2">
    <source>
        <dbReference type="ARBA" id="ARBA00012176"/>
    </source>
</evidence>
<dbReference type="PANTHER" id="PTHR12993:SF11">
    <property type="entry name" value="N-ACETYLGLUCOSAMINYL-PHOSPHATIDYLINOSITOL DE-N-ACETYLASE"/>
    <property type="match status" value="1"/>
</dbReference>
<dbReference type="InterPro" id="IPR003737">
    <property type="entry name" value="GlcNAc_PI_deacetylase-related"/>
</dbReference>
<keyword evidence="3" id="KW-0732">Signal</keyword>
<protein>
    <recommendedName>
        <fullName evidence="2">N-acetylglucosaminylphosphatidylinositol deacetylase</fullName>
        <ecNumber evidence="2">3.5.1.89</ecNumber>
    </recommendedName>
</protein>
<evidence type="ECO:0000256" key="3">
    <source>
        <dbReference type="SAM" id="SignalP"/>
    </source>
</evidence>
<comment type="similarity">
    <text evidence="1">Belongs to the PIGL family.</text>
</comment>
<dbReference type="Pfam" id="PF02585">
    <property type="entry name" value="PIG-L"/>
    <property type="match status" value="1"/>
</dbReference>
<gene>
    <name evidence="4" type="ORF">NP493_913g01048</name>
</gene>
<accession>A0AAD9KM62</accession>
<keyword evidence="5" id="KW-1185">Reference proteome</keyword>
<name>A0AAD9KM62_RIDPI</name>
<dbReference type="GO" id="GO:0005783">
    <property type="term" value="C:endoplasmic reticulum"/>
    <property type="evidence" value="ECO:0007669"/>
    <property type="project" value="TreeGrafter"/>
</dbReference>
<evidence type="ECO:0000256" key="1">
    <source>
        <dbReference type="ARBA" id="ARBA00006066"/>
    </source>
</evidence>
<dbReference type="SUPFAM" id="SSF102588">
    <property type="entry name" value="LmbE-like"/>
    <property type="match status" value="1"/>
</dbReference>
<dbReference type="EMBL" id="JAODUO010000914">
    <property type="protein sequence ID" value="KAK2172978.1"/>
    <property type="molecule type" value="Genomic_DNA"/>
</dbReference>
<dbReference type="GO" id="GO:0000225">
    <property type="term" value="F:N-acetylglucosaminylphosphatidylinositol deacetylase activity"/>
    <property type="evidence" value="ECO:0007669"/>
    <property type="project" value="UniProtKB-EC"/>
</dbReference>
<proteinExistence type="inferred from homology"/>
<sequence>MSFWMIAAAVVIGSIVYKMVYGTTCGNVESCRVDDSNATDSKKKKKKVLVVTAHPDDECMFFAPTILGLRKKGIEVNLLCMTTGGYYGKGEERRKELISAAGLLGVGPSHVATLHHSAIQDGPDKMWNPGLLATFIDNYVQNLNINILITFDEYGVSGHTNHMGVFYGVRWQIRGCLMCLDLKAYKLTSTSMLRKYSSILDVPFSYITSNIRFVSGWRHIWTAQRAMFAHWSQFVWYRILYVIFSRYMIINTLERFEEEVMPRTLHVI</sequence>
<dbReference type="EC" id="3.5.1.89" evidence="2"/>
<feature type="chain" id="PRO_5042110795" description="N-acetylglucosaminylphosphatidylinositol deacetylase" evidence="3">
    <location>
        <begin position="23"/>
        <end position="268"/>
    </location>
</feature>
<dbReference type="PANTHER" id="PTHR12993">
    <property type="entry name" value="N-ACETYLGLUCOSAMINYL-PHOSPHATIDYLINOSITOL DE-N-ACETYLASE-RELATED"/>
    <property type="match status" value="1"/>
</dbReference>
<evidence type="ECO:0000313" key="4">
    <source>
        <dbReference type="EMBL" id="KAK2172978.1"/>
    </source>
</evidence>
<reference evidence="4" key="1">
    <citation type="journal article" date="2023" name="Mol. Biol. Evol.">
        <title>Third-Generation Sequencing Reveals the Adaptive Role of the Epigenome in Three Deep-Sea Polychaetes.</title>
        <authorList>
            <person name="Perez M."/>
            <person name="Aroh O."/>
            <person name="Sun Y."/>
            <person name="Lan Y."/>
            <person name="Juniper S.K."/>
            <person name="Young C.R."/>
            <person name="Angers B."/>
            <person name="Qian P.Y."/>
        </authorList>
    </citation>
    <scope>NUCLEOTIDE SEQUENCE</scope>
    <source>
        <strain evidence="4">R07B-5</strain>
    </source>
</reference>
<evidence type="ECO:0000313" key="5">
    <source>
        <dbReference type="Proteomes" id="UP001209878"/>
    </source>
</evidence>
<organism evidence="4 5">
    <name type="scientific">Ridgeia piscesae</name>
    <name type="common">Tubeworm</name>
    <dbReference type="NCBI Taxonomy" id="27915"/>
    <lineage>
        <taxon>Eukaryota</taxon>
        <taxon>Metazoa</taxon>
        <taxon>Spiralia</taxon>
        <taxon>Lophotrochozoa</taxon>
        <taxon>Annelida</taxon>
        <taxon>Polychaeta</taxon>
        <taxon>Sedentaria</taxon>
        <taxon>Canalipalpata</taxon>
        <taxon>Sabellida</taxon>
        <taxon>Siboglinidae</taxon>
        <taxon>Ridgeia</taxon>
    </lineage>
</organism>
<dbReference type="Proteomes" id="UP001209878">
    <property type="component" value="Unassembled WGS sequence"/>
</dbReference>
<dbReference type="AlphaFoldDB" id="A0AAD9KM62"/>
<feature type="signal peptide" evidence="3">
    <location>
        <begin position="1"/>
        <end position="22"/>
    </location>
</feature>